<evidence type="ECO:0000256" key="20">
    <source>
        <dbReference type="PIRSR" id="PIRSR000447-1"/>
    </source>
</evidence>
<comment type="caution">
    <text evidence="23">The sequence shown here is derived from an EMBL/GenBank/DDBJ whole genome shotgun (WGS) entry which is preliminary data.</text>
</comment>
<evidence type="ECO:0000256" key="4">
    <source>
        <dbReference type="ARBA" id="ARBA00012356"/>
    </source>
</evidence>
<dbReference type="InterPro" id="IPR000794">
    <property type="entry name" value="Beta-ketoacyl_synthase"/>
</dbReference>
<dbReference type="Pfam" id="PF02801">
    <property type="entry name" value="Ketoacyl-synt_C"/>
    <property type="match status" value="1"/>
</dbReference>
<keyword evidence="13" id="KW-1133">Transmembrane helix</keyword>
<dbReference type="SUPFAM" id="SSF53901">
    <property type="entry name" value="Thiolase-like"/>
    <property type="match status" value="2"/>
</dbReference>
<evidence type="ECO:0000256" key="11">
    <source>
        <dbReference type="ARBA" id="ARBA00022692"/>
    </source>
</evidence>
<comment type="function">
    <text evidence="19">Involved in the type II fatty acid elongation cycle. Catalyzes the elongation of a wide range of acyl-ACP by the addition of two carbons from malonyl-ACP to an acyl acceptor. Can efficiently catalyze the conversion of palmitoleoyl-ACP (cis-hexadec-9-enoyl-ACP) to cis-vaccenoyl-ACP (cis-octadec-11-enoyl-ACP), an essential step in the thermal regulation of fatty acid composition.</text>
</comment>
<dbReference type="InterPro" id="IPR018201">
    <property type="entry name" value="Ketoacyl_synth_AS"/>
</dbReference>
<evidence type="ECO:0000256" key="2">
    <source>
        <dbReference type="ARBA" id="ARBA00005194"/>
    </source>
</evidence>
<evidence type="ECO:0000256" key="7">
    <source>
        <dbReference type="ARBA" id="ARBA00022475"/>
    </source>
</evidence>
<dbReference type="GO" id="GO:0004315">
    <property type="term" value="F:3-oxoacyl-[acyl-carrier-protein] synthase activity"/>
    <property type="evidence" value="ECO:0007669"/>
    <property type="project" value="UniProtKB-UniRule"/>
</dbReference>
<dbReference type="RefSeq" id="WP_185692267.1">
    <property type="nucleotide sequence ID" value="NZ_JACHVA010000053.1"/>
</dbReference>
<dbReference type="NCBIfam" id="NF005589">
    <property type="entry name" value="PRK07314.1"/>
    <property type="match status" value="1"/>
</dbReference>
<dbReference type="EMBL" id="JACHVA010000053">
    <property type="protein sequence ID" value="MBC2601557.1"/>
    <property type="molecule type" value="Genomic_DNA"/>
</dbReference>
<dbReference type="AlphaFoldDB" id="A0A7X1AX60"/>
<gene>
    <name evidence="23" type="primary">fabF</name>
    <name evidence="23" type="ORF">H5P30_07170</name>
</gene>
<evidence type="ECO:0000256" key="19">
    <source>
        <dbReference type="PIRNR" id="PIRNR000447"/>
    </source>
</evidence>
<dbReference type="InterPro" id="IPR020841">
    <property type="entry name" value="PKS_Beta-ketoAc_synthase_dom"/>
</dbReference>
<keyword evidence="17 19" id="KW-0012">Acyltransferase</keyword>
<reference evidence="23 24" key="1">
    <citation type="submission" date="2020-07" db="EMBL/GenBank/DDBJ databases">
        <authorList>
            <person name="Feng X."/>
        </authorList>
    </citation>
    <scope>NUCLEOTIDE SEQUENCE [LARGE SCALE GENOMIC DNA]</scope>
    <source>
        <strain evidence="23 24">JCM14086</strain>
    </source>
</reference>
<organism evidence="23 24">
    <name type="scientific">Puniceicoccus vermicola</name>
    <dbReference type="NCBI Taxonomy" id="388746"/>
    <lineage>
        <taxon>Bacteria</taxon>
        <taxon>Pseudomonadati</taxon>
        <taxon>Verrucomicrobiota</taxon>
        <taxon>Opitutia</taxon>
        <taxon>Puniceicoccales</taxon>
        <taxon>Puniceicoccaceae</taxon>
        <taxon>Puniceicoccus</taxon>
    </lineage>
</organism>
<keyword evidence="8 19" id="KW-0444">Lipid biosynthesis</keyword>
<keyword evidence="16 19" id="KW-0275">Fatty acid biosynthesis</keyword>
<keyword evidence="6" id="KW-0536">Nodulation</keyword>
<dbReference type="InterPro" id="IPR016039">
    <property type="entry name" value="Thiolase-like"/>
</dbReference>
<keyword evidence="15" id="KW-0472">Membrane</keyword>
<keyword evidence="11" id="KW-0812">Transmembrane</keyword>
<keyword evidence="9" id="KW-0997">Cell inner membrane</keyword>
<evidence type="ECO:0000256" key="3">
    <source>
        <dbReference type="ARBA" id="ARBA00008467"/>
    </source>
</evidence>
<evidence type="ECO:0000313" key="24">
    <source>
        <dbReference type="Proteomes" id="UP000525652"/>
    </source>
</evidence>
<dbReference type="PANTHER" id="PTHR11712:SF352">
    <property type="entry name" value="3-OXOACYL-[ACYL-CARRIER-PROTEIN] SYNTHASE"/>
    <property type="match status" value="1"/>
</dbReference>
<dbReference type="FunFam" id="3.40.47.10:FF:000009">
    <property type="entry name" value="3-oxoacyl-[acyl-carrier-protein] synthase 2"/>
    <property type="match status" value="1"/>
</dbReference>
<proteinExistence type="inferred from homology"/>
<accession>A0A7X1AX60</accession>
<evidence type="ECO:0000256" key="16">
    <source>
        <dbReference type="ARBA" id="ARBA00023160"/>
    </source>
</evidence>
<evidence type="ECO:0000256" key="21">
    <source>
        <dbReference type="RuleBase" id="RU003694"/>
    </source>
</evidence>
<dbReference type="PROSITE" id="PS00606">
    <property type="entry name" value="KS3_1"/>
    <property type="match status" value="1"/>
</dbReference>
<comment type="subcellular location">
    <subcellularLocation>
        <location evidence="1">Cell inner membrane</location>
    </subcellularLocation>
</comment>
<dbReference type="GO" id="GO:0005886">
    <property type="term" value="C:plasma membrane"/>
    <property type="evidence" value="ECO:0007669"/>
    <property type="project" value="UniProtKB-SubCell"/>
</dbReference>
<feature type="active site" description="For beta-ketoacyl synthase activity" evidence="20">
    <location>
        <position position="164"/>
    </location>
</feature>
<comment type="catalytic activity">
    <reaction evidence="19">
        <text>a fatty acyl-[ACP] + malonyl-[ACP] + H(+) = a 3-oxoacyl-[ACP] + holo-[ACP] + CO2</text>
        <dbReference type="Rhea" id="RHEA:22836"/>
        <dbReference type="Rhea" id="RHEA-COMP:9623"/>
        <dbReference type="Rhea" id="RHEA-COMP:9685"/>
        <dbReference type="Rhea" id="RHEA-COMP:9916"/>
        <dbReference type="Rhea" id="RHEA-COMP:14125"/>
        <dbReference type="ChEBI" id="CHEBI:15378"/>
        <dbReference type="ChEBI" id="CHEBI:16526"/>
        <dbReference type="ChEBI" id="CHEBI:64479"/>
        <dbReference type="ChEBI" id="CHEBI:78449"/>
        <dbReference type="ChEBI" id="CHEBI:78776"/>
        <dbReference type="ChEBI" id="CHEBI:138651"/>
    </reaction>
</comment>
<keyword evidence="14" id="KW-0443">Lipid metabolism</keyword>
<evidence type="ECO:0000256" key="17">
    <source>
        <dbReference type="ARBA" id="ARBA00023315"/>
    </source>
</evidence>
<evidence type="ECO:0000256" key="8">
    <source>
        <dbReference type="ARBA" id="ARBA00022516"/>
    </source>
</evidence>
<comment type="similarity">
    <text evidence="3 19 21">Belongs to the thiolase-like superfamily. Beta-ketoacyl-ACP synthases family.</text>
</comment>
<dbReference type="UniPathway" id="UPA00094"/>
<evidence type="ECO:0000313" key="23">
    <source>
        <dbReference type="EMBL" id="MBC2601557.1"/>
    </source>
</evidence>
<evidence type="ECO:0000256" key="14">
    <source>
        <dbReference type="ARBA" id="ARBA00023098"/>
    </source>
</evidence>
<dbReference type="InterPro" id="IPR017568">
    <property type="entry name" value="3-oxoacyl-ACP_synth-2"/>
</dbReference>
<dbReference type="InterPro" id="IPR014030">
    <property type="entry name" value="Ketoacyl_synth_N"/>
</dbReference>
<dbReference type="Proteomes" id="UP000525652">
    <property type="component" value="Unassembled WGS sequence"/>
</dbReference>
<name>A0A7X1AX60_9BACT</name>
<dbReference type="PANTHER" id="PTHR11712">
    <property type="entry name" value="POLYKETIDE SYNTHASE-RELATED"/>
    <property type="match status" value="1"/>
</dbReference>
<dbReference type="CDD" id="cd00834">
    <property type="entry name" value="KAS_I_II"/>
    <property type="match status" value="1"/>
</dbReference>
<feature type="domain" description="Ketosynthase family 3 (KS3)" evidence="22">
    <location>
        <begin position="3"/>
        <end position="412"/>
    </location>
</feature>
<evidence type="ECO:0000256" key="9">
    <source>
        <dbReference type="ARBA" id="ARBA00022519"/>
    </source>
</evidence>
<keyword evidence="10 19" id="KW-0808">Transferase</keyword>
<dbReference type="PIRSF" id="PIRSF000447">
    <property type="entry name" value="KAS_II"/>
    <property type="match status" value="1"/>
</dbReference>
<sequence>MEKRKVVVTGLGIVTSLGKSIDEYWESLLAGKSGIGNVSRFDASSYTCQVGAEVNDFDPAEYMDAKEARRNDRYTQFAVAGTRLALQDAALDPSTLDPSRIGVLIGSGIGGMETIEKQSFALFERGPRKVSPFMIPALIANMASGVVAIEINARGPNFGLVSACATGSHSIGESAQMIRDGRADIMIAGGSEAAITRLGYAGFCSMKAMSTNFNDDPQKASRPFDMNRDGFVMGEGSGILILESEESAKARGARIYCEVAGYAATCDAHHITMPDPEGKGLAEALRGALEDGGITTSEVDYVNAHGTSTKYNDKFETLAVKNVFGEHAQNLLMSSTKSMTGHLLGAAGGIEAAACCKAIETGKIPPTINYEEPDPDCDLNCVPNKAIEAKVDVAVTNNLGFGGHNTSIAFRRYA</sequence>
<comment type="catalytic activity">
    <reaction evidence="19">
        <text>(9Z)-hexadecenoyl-[ACP] + malonyl-[ACP] + H(+) = 3-oxo-(11Z)-octadecenoyl-[ACP] + holo-[ACP] + CO2</text>
        <dbReference type="Rhea" id="RHEA:55040"/>
        <dbReference type="Rhea" id="RHEA-COMP:9623"/>
        <dbReference type="Rhea" id="RHEA-COMP:9685"/>
        <dbReference type="Rhea" id="RHEA-COMP:10800"/>
        <dbReference type="Rhea" id="RHEA-COMP:14074"/>
        <dbReference type="ChEBI" id="CHEBI:15378"/>
        <dbReference type="ChEBI" id="CHEBI:16526"/>
        <dbReference type="ChEBI" id="CHEBI:64479"/>
        <dbReference type="ChEBI" id="CHEBI:78449"/>
        <dbReference type="ChEBI" id="CHEBI:83989"/>
        <dbReference type="ChEBI" id="CHEBI:138538"/>
        <dbReference type="EC" id="2.3.1.179"/>
    </reaction>
</comment>
<dbReference type="SMART" id="SM00825">
    <property type="entry name" value="PKS_KS"/>
    <property type="match status" value="1"/>
</dbReference>
<evidence type="ECO:0000256" key="12">
    <source>
        <dbReference type="ARBA" id="ARBA00022832"/>
    </source>
</evidence>
<dbReference type="EC" id="2.3.1.179" evidence="4 19"/>
<evidence type="ECO:0000256" key="13">
    <source>
        <dbReference type="ARBA" id="ARBA00022989"/>
    </source>
</evidence>
<dbReference type="InterPro" id="IPR014031">
    <property type="entry name" value="Ketoacyl_synth_C"/>
</dbReference>
<protein>
    <recommendedName>
        <fullName evidence="5 19">3-oxoacyl-[acyl-carrier-protein] synthase 2</fullName>
        <ecNumber evidence="4 19">2.3.1.179</ecNumber>
    </recommendedName>
</protein>
<dbReference type="Gene3D" id="3.40.47.10">
    <property type="match status" value="1"/>
</dbReference>
<keyword evidence="7" id="KW-1003">Cell membrane</keyword>
<evidence type="ECO:0000256" key="10">
    <source>
        <dbReference type="ARBA" id="ARBA00022679"/>
    </source>
</evidence>
<evidence type="ECO:0000256" key="1">
    <source>
        <dbReference type="ARBA" id="ARBA00004533"/>
    </source>
</evidence>
<evidence type="ECO:0000256" key="15">
    <source>
        <dbReference type="ARBA" id="ARBA00023136"/>
    </source>
</evidence>
<dbReference type="PROSITE" id="PS52004">
    <property type="entry name" value="KS3_2"/>
    <property type="match status" value="1"/>
</dbReference>
<evidence type="ECO:0000256" key="5">
    <source>
        <dbReference type="ARBA" id="ARBA00014657"/>
    </source>
</evidence>
<dbReference type="Pfam" id="PF00109">
    <property type="entry name" value="ketoacyl-synt"/>
    <property type="match status" value="1"/>
</dbReference>
<comment type="function">
    <text evidence="18">Proposed to synthesize NOD factor fatty acyl chain. Involved in the synthesis of a highly unsaturated fatty acid moiety, which forms part of a lipo-oligosaccharide that is responsible for host specificity.</text>
</comment>
<keyword evidence="24" id="KW-1185">Reference proteome</keyword>
<evidence type="ECO:0000256" key="18">
    <source>
        <dbReference type="ARBA" id="ARBA00037576"/>
    </source>
</evidence>
<keyword evidence="12" id="KW-0276">Fatty acid metabolism</keyword>
<dbReference type="GO" id="GO:0006633">
    <property type="term" value="P:fatty acid biosynthetic process"/>
    <property type="evidence" value="ECO:0007669"/>
    <property type="project" value="UniProtKB-UniRule"/>
</dbReference>
<dbReference type="NCBIfam" id="TIGR03150">
    <property type="entry name" value="fabF"/>
    <property type="match status" value="1"/>
</dbReference>
<comment type="pathway">
    <text evidence="2 19">Lipid metabolism; fatty acid biosynthesis.</text>
</comment>
<evidence type="ECO:0000256" key="6">
    <source>
        <dbReference type="ARBA" id="ARBA00022458"/>
    </source>
</evidence>
<evidence type="ECO:0000259" key="22">
    <source>
        <dbReference type="PROSITE" id="PS52004"/>
    </source>
</evidence>